<keyword evidence="3" id="KW-0862">Zinc</keyword>
<dbReference type="Gene3D" id="2.170.150.70">
    <property type="match status" value="2"/>
</dbReference>
<dbReference type="PANTHER" id="PTHR28620:SF1">
    <property type="entry name" value="CENP-V_GFA DOMAIN-CONTAINING PROTEIN"/>
    <property type="match status" value="1"/>
</dbReference>
<feature type="domain" description="CENP-V/GFA" evidence="4">
    <location>
        <begin position="12"/>
        <end position="112"/>
    </location>
</feature>
<organism evidence="5 6">
    <name type="scientific">Pseudallescheria apiosperma</name>
    <name type="common">Scedosporium apiospermum</name>
    <dbReference type="NCBI Taxonomy" id="563466"/>
    <lineage>
        <taxon>Eukaryota</taxon>
        <taxon>Fungi</taxon>
        <taxon>Dikarya</taxon>
        <taxon>Ascomycota</taxon>
        <taxon>Pezizomycotina</taxon>
        <taxon>Sordariomycetes</taxon>
        <taxon>Hypocreomycetidae</taxon>
        <taxon>Microascales</taxon>
        <taxon>Microascaceae</taxon>
        <taxon>Scedosporium</taxon>
    </lineage>
</organism>
<accession>A0A084G1N2</accession>
<proteinExistence type="inferred from homology"/>
<evidence type="ECO:0000256" key="2">
    <source>
        <dbReference type="ARBA" id="ARBA00022723"/>
    </source>
</evidence>
<dbReference type="OrthoDB" id="2993351at2759"/>
<dbReference type="GO" id="GO:0046872">
    <property type="term" value="F:metal ion binding"/>
    <property type="evidence" value="ECO:0007669"/>
    <property type="project" value="UniProtKB-KW"/>
</dbReference>
<dbReference type="InterPro" id="IPR011057">
    <property type="entry name" value="Mss4-like_sf"/>
</dbReference>
<dbReference type="InterPro" id="IPR006913">
    <property type="entry name" value="CENP-V/GFA"/>
</dbReference>
<dbReference type="EMBL" id="JOWA01000110">
    <property type="protein sequence ID" value="KEZ41244.1"/>
    <property type="molecule type" value="Genomic_DNA"/>
</dbReference>
<keyword evidence="2" id="KW-0479">Metal-binding</keyword>
<dbReference type="VEuPathDB" id="FungiDB:SAPIO_CDS7333"/>
<protein>
    <recommendedName>
        <fullName evidence="4">CENP-V/GFA domain-containing protein</fullName>
    </recommendedName>
</protein>
<feature type="domain" description="CENP-V/GFA" evidence="4">
    <location>
        <begin position="144"/>
        <end position="273"/>
    </location>
</feature>
<sequence length="289" mass="31872">MSSETQAPTKTYRGNCHCGAFVYEAEVPEIKSAMQCGCSICFKKGYLLIFTPASTVKIVKGNLDDLTTYEFGSKKISHMFCPKCGVSAIGKGDTPNGTLFIVSKGWIPMLWKRPPGGEKIGQEHVVPEYSGPEPTAEIEGSRMYYGSCHCGAVTFALRSKPIDKNYDGFGPVAPIAECTCSICERYGVVWIYPNKDQLVIQGWDSITDYTFNSGMVLKSFCKKCGVLIANKVRDLTQDEMDKLDEATRAFAKANNLYPVNIRALDNFTLDELDIKVVPGHKHGTPYVNP</sequence>
<dbReference type="HOGENOM" id="CLU_055491_0_0_1"/>
<evidence type="ECO:0000313" key="6">
    <source>
        <dbReference type="Proteomes" id="UP000028545"/>
    </source>
</evidence>
<reference evidence="5 6" key="1">
    <citation type="journal article" date="2014" name="Genome Announc.">
        <title>Draft genome sequence of the pathogenic fungus Scedosporium apiospermum.</title>
        <authorList>
            <person name="Vandeputte P."/>
            <person name="Ghamrawi S."/>
            <person name="Rechenmann M."/>
            <person name="Iltis A."/>
            <person name="Giraud S."/>
            <person name="Fleury M."/>
            <person name="Thornton C."/>
            <person name="Delhaes L."/>
            <person name="Meyer W."/>
            <person name="Papon N."/>
            <person name="Bouchara J.P."/>
        </authorList>
    </citation>
    <scope>NUCLEOTIDE SEQUENCE [LARGE SCALE GENOMIC DNA]</scope>
    <source>
        <strain evidence="5 6">IHEM 14462</strain>
    </source>
</reference>
<dbReference type="PROSITE" id="PS51891">
    <property type="entry name" value="CENP_V_GFA"/>
    <property type="match status" value="2"/>
</dbReference>
<evidence type="ECO:0000256" key="3">
    <source>
        <dbReference type="ARBA" id="ARBA00022833"/>
    </source>
</evidence>
<dbReference type="PANTHER" id="PTHR28620">
    <property type="entry name" value="CENTROMERE PROTEIN V"/>
    <property type="match status" value="1"/>
</dbReference>
<gene>
    <name evidence="5" type="ORF">SAPIO_CDS7333</name>
</gene>
<dbReference type="AlphaFoldDB" id="A0A084G1N2"/>
<comment type="similarity">
    <text evidence="1">Belongs to the Gfa family.</text>
</comment>
<evidence type="ECO:0000313" key="5">
    <source>
        <dbReference type="EMBL" id="KEZ41244.1"/>
    </source>
</evidence>
<evidence type="ECO:0000256" key="1">
    <source>
        <dbReference type="ARBA" id="ARBA00005495"/>
    </source>
</evidence>
<dbReference type="InterPro" id="IPR052355">
    <property type="entry name" value="CENP-V-like"/>
</dbReference>
<dbReference type="GO" id="GO:0016846">
    <property type="term" value="F:carbon-sulfur lyase activity"/>
    <property type="evidence" value="ECO:0007669"/>
    <property type="project" value="InterPro"/>
</dbReference>
<dbReference type="KEGG" id="sapo:SAPIO_CDS7333"/>
<dbReference type="OMA" id="CGAFVYE"/>
<dbReference type="Proteomes" id="UP000028545">
    <property type="component" value="Unassembled WGS sequence"/>
</dbReference>
<keyword evidence="6" id="KW-1185">Reference proteome</keyword>
<dbReference type="RefSeq" id="XP_016641043.1">
    <property type="nucleotide sequence ID" value="XM_016789216.1"/>
</dbReference>
<comment type="caution">
    <text evidence="5">The sequence shown here is derived from an EMBL/GenBank/DDBJ whole genome shotgun (WGS) entry which is preliminary data.</text>
</comment>
<dbReference type="GeneID" id="27726405"/>
<dbReference type="SUPFAM" id="SSF51316">
    <property type="entry name" value="Mss4-like"/>
    <property type="match status" value="2"/>
</dbReference>
<dbReference type="Pfam" id="PF04828">
    <property type="entry name" value="GFA"/>
    <property type="match status" value="2"/>
</dbReference>
<evidence type="ECO:0000259" key="4">
    <source>
        <dbReference type="PROSITE" id="PS51891"/>
    </source>
</evidence>
<name>A0A084G1N2_PSEDA</name>